<dbReference type="Gene3D" id="2.30.130.10">
    <property type="entry name" value="PUA domain"/>
    <property type="match status" value="1"/>
</dbReference>
<dbReference type="InterPro" id="IPR004521">
    <property type="entry name" value="Uncharacterised_CHP00451"/>
</dbReference>
<evidence type="ECO:0000313" key="8">
    <source>
        <dbReference type="EMBL" id="HGQ64158.1"/>
    </source>
</evidence>
<dbReference type="InterPro" id="IPR002478">
    <property type="entry name" value="PUA"/>
</dbReference>
<feature type="binding site" evidence="5">
    <location>
        <position position="252"/>
    </location>
    <ligand>
        <name>S-adenosyl-L-methionine</name>
        <dbReference type="ChEBI" id="CHEBI:59789"/>
    </ligand>
</feature>
<organism evidence="8">
    <name type="scientific">Ignisphaera aggregans</name>
    <dbReference type="NCBI Taxonomy" id="334771"/>
    <lineage>
        <taxon>Archaea</taxon>
        <taxon>Thermoproteota</taxon>
        <taxon>Thermoprotei</taxon>
        <taxon>Desulfurococcales</taxon>
        <taxon>Desulfurococcaceae</taxon>
        <taxon>Ignisphaera</taxon>
    </lineage>
</organism>
<feature type="active site" description="Nucleophile" evidence="5">
    <location>
        <position position="321"/>
    </location>
</feature>
<sequence>MLLYDEALRNALAKVFGEDLDLFLRSLAEPGQRYYVRVNTLRISPEDVVDGLRFRGIEAYLDEELEEAIYIPVKGPYKVRLQDKVVITNKYAAESVYMGSNLYAPGIVSCSEGVKRGDVVTVVAENGVVVGEGVAMLSCGEIMKQRKGLAVEVYASVYKVPPIRDSLEYREGLIYPQSLPAMYVSRVLDPQPKELIVDVCAAPGGKTGHIIELTRGRALVVSFDHSRKRIDSMLSELDRLGHTPFVEVWRADSRYLHIDFSWIEADRVVVDPPCTALGVRPKLFDRKTYVDVLNAANYQLQFLRSATKILKKGGTLVYSTCTVTAEENEEVIEQFIEEERCVEPVPIETTRGSRGIRSAKHSYAYLRFHPHEHNTVGYFIAKLVKKC</sequence>
<comment type="similarity">
    <text evidence="5">Belongs to the class I-like SAM-binding methyltransferase superfamily. RsmB/NOP family.</text>
</comment>
<dbReference type="Pfam" id="PF01189">
    <property type="entry name" value="Methyltr_RsmB-F"/>
    <property type="match status" value="1"/>
</dbReference>
<dbReference type="PANTHER" id="PTHR22807:SF34">
    <property type="entry name" value="TRNA (CYTOSINE(72)-C(5))-METHYLTRANSFERASE NSUN6"/>
    <property type="match status" value="1"/>
</dbReference>
<name>A0A7C4JJ28_9CREN</name>
<keyword evidence="1 5" id="KW-0489">Methyltransferase</keyword>
<reference evidence="8" key="1">
    <citation type="journal article" date="2020" name="mSystems">
        <title>Genome- and Community-Level Interaction Insights into Carbon Utilization and Element Cycling Functions of Hydrothermarchaeota in Hydrothermal Sediment.</title>
        <authorList>
            <person name="Zhou Z."/>
            <person name="Liu Y."/>
            <person name="Xu W."/>
            <person name="Pan J."/>
            <person name="Luo Z.H."/>
            <person name="Li M."/>
        </authorList>
    </citation>
    <scope>NUCLEOTIDE SEQUENCE [LARGE SCALE GENOMIC DNA]</scope>
    <source>
        <strain evidence="8">SpSt-637</strain>
        <strain evidence="7">SpSt-667</strain>
    </source>
</reference>
<dbReference type="InterPro" id="IPR029063">
    <property type="entry name" value="SAM-dependent_MTases_sf"/>
</dbReference>
<dbReference type="PROSITE" id="PS50890">
    <property type="entry name" value="PUA"/>
    <property type="match status" value="1"/>
</dbReference>
<protein>
    <recommendedName>
        <fullName evidence="5">tRNA (cytosine(72)-C(5))-methyltransferase</fullName>
        <shortName evidence="5">tRNA:m(5)C72 MTase</shortName>
        <ecNumber evidence="5">2.1.1.-</ecNumber>
    </recommendedName>
</protein>
<dbReference type="EMBL" id="DTBD01000021">
    <property type="protein sequence ID" value="HGQ64158.1"/>
    <property type="molecule type" value="Genomic_DNA"/>
</dbReference>
<dbReference type="GO" id="GO:0016428">
    <property type="term" value="F:tRNA (cytidine-5-)-methyltransferase activity"/>
    <property type="evidence" value="ECO:0007669"/>
    <property type="project" value="UniProtKB-UniRule"/>
</dbReference>
<dbReference type="Gene3D" id="3.40.50.150">
    <property type="entry name" value="Vaccinia Virus protein VP39"/>
    <property type="match status" value="1"/>
</dbReference>
<dbReference type="EMBL" id="DTCK01000026">
    <property type="protein sequence ID" value="HGQ35881.1"/>
    <property type="molecule type" value="Genomic_DNA"/>
</dbReference>
<dbReference type="PROSITE" id="PS51686">
    <property type="entry name" value="SAM_MT_RSMB_NOP"/>
    <property type="match status" value="1"/>
</dbReference>
<feature type="binding site" evidence="5">
    <location>
        <position position="298"/>
    </location>
    <ligand>
        <name>S-adenosyl-L-methionine</name>
        <dbReference type="ChEBI" id="CHEBI:59789"/>
    </ligand>
</feature>
<feature type="domain" description="SAM-dependent MTase RsmB/NOP-type" evidence="6">
    <location>
        <begin position="95"/>
        <end position="386"/>
    </location>
</feature>
<comment type="function">
    <text evidence="5">S-adenosyl-L-methionine-dependent methyltransferase that specifically methylates the C5 position of cytosine 72 in several tRNAs.</text>
</comment>
<evidence type="ECO:0000256" key="4">
    <source>
        <dbReference type="ARBA" id="ARBA00022884"/>
    </source>
</evidence>
<dbReference type="InterPro" id="IPR015947">
    <property type="entry name" value="PUA-like_sf"/>
</dbReference>
<comment type="catalytic activity">
    <reaction evidence="5">
        <text>cytidine(72) in tRNA + S-adenosyl-L-methionine = 5-methylcytidine(72) in tRNA + S-adenosyl-L-homocysteine + H(+)</text>
        <dbReference type="Rhea" id="RHEA:61988"/>
        <dbReference type="Rhea" id="RHEA-COMP:15996"/>
        <dbReference type="Rhea" id="RHEA-COMP:15997"/>
        <dbReference type="ChEBI" id="CHEBI:15378"/>
        <dbReference type="ChEBI" id="CHEBI:57856"/>
        <dbReference type="ChEBI" id="CHEBI:59789"/>
        <dbReference type="ChEBI" id="CHEBI:74483"/>
        <dbReference type="ChEBI" id="CHEBI:82748"/>
    </reaction>
</comment>
<dbReference type="SUPFAM" id="SSF53335">
    <property type="entry name" value="S-adenosyl-L-methionine-dependent methyltransferases"/>
    <property type="match status" value="1"/>
</dbReference>
<accession>A0A7C4JJ28</accession>
<dbReference type="Pfam" id="PF01472">
    <property type="entry name" value="PUA"/>
    <property type="match status" value="1"/>
</dbReference>
<dbReference type="InterPro" id="IPR049560">
    <property type="entry name" value="MeTrfase_RsmB-F_NOP2_cat"/>
</dbReference>
<gene>
    <name evidence="8" type="ORF">ENU08_02810</name>
    <name evidence="7" type="ORF">ENU41_04305</name>
</gene>
<dbReference type="InterPro" id="IPR001678">
    <property type="entry name" value="MeTrfase_RsmB-F_NOP2_dom"/>
</dbReference>
<comment type="caution">
    <text evidence="8">The sequence shown here is derived from an EMBL/GenBank/DDBJ whole genome shotgun (WGS) entry which is preliminary data.</text>
</comment>
<dbReference type="GO" id="GO:0000049">
    <property type="term" value="F:tRNA binding"/>
    <property type="evidence" value="ECO:0007669"/>
    <property type="project" value="UniProtKB-UniRule"/>
</dbReference>
<dbReference type="Gene3D" id="3.30.70.1170">
    <property type="entry name" value="Sun protein, domain 3"/>
    <property type="match status" value="1"/>
</dbReference>
<dbReference type="EC" id="2.1.1.-" evidence="5"/>
<evidence type="ECO:0000256" key="5">
    <source>
        <dbReference type="HAMAP-Rule" id="MF_02237"/>
    </source>
</evidence>
<evidence type="ECO:0000313" key="7">
    <source>
        <dbReference type="EMBL" id="HGQ35881.1"/>
    </source>
</evidence>
<dbReference type="SMART" id="SM00359">
    <property type="entry name" value="PUA"/>
    <property type="match status" value="1"/>
</dbReference>
<dbReference type="PANTHER" id="PTHR22807">
    <property type="entry name" value="NOP2 YEAST -RELATED NOL1/NOP2/FMU SUN DOMAIN-CONTAINING"/>
    <property type="match status" value="1"/>
</dbReference>
<feature type="binding site" evidence="5">
    <location>
        <position position="224"/>
    </location>
    <ligand>
        <name>S-adenosyl-L-methionine</name>
        <dbReference type="ChEBI" id="CHEBI:59789"/>
    </ligand>
</feature>
<feature type="binding site" evidence="5">
    <location>
        <position position="229"/>
    </location>
    <ligand>
        <name>S-adenosyl-L-methionine</name>
        <dbReference type="ChEBI" id="CHEBI:59789"/>
    </ligand>
</feature>
<dbReference type="InterPro" id="IPR036974">
    <property type="entry name" value="PUA_sf"/>
</dbReference>
<dbReference type="GO" id="GO:0001510">
    <property type="term" value="P:RNA methylation"/>
    <property type="evidence" value="ECO:0007669"/>
    <property type="project" value="InterPro"/>
</dbReference>
<dbReference type="InterPro" id="IPR023267">
    <property type="entry name" value="RCMT"/>
</dbReference>
<keyword evidence="4 5" id="KW-0694">RNA-binding</keyword>
<evidence type="ECO:0000256" key="2">
    <source>
        <dbReference type="ARBA" id="ARBA00022679"/>
    </source>
</evidence>
<evidence type="ECO:0000256" key="1">
    <source>
        <dbReference type="ARBA" id="ARBA00022603"/>
    </source>
</evidence>
<dbReference type="HAMAP" id="MF_02237">
    <property type="entry name" value="NSUN6"/>
    <property type="match status" value="1"/>
</dbReference>
<dbReference type="NCBIfam" id="TIGR00451">
    <property type="entry name" value="unchar_dom_2"/>
    <property type="match status" value="1"/>
</dbReference>
<proteinExistence type="inferred from homology"/>
<dbReference type="InterPro" id="IPR043699">
    <property type="entry name" value="NSUN6"/>
</dbReference>
<keyword evidence="2 5" id="KW-0808">Transferase</keyword>
<evidence type="ECO:0000259" key="6">
    <source>
        <dbReference type="PROSITE" id="PS51686"/>
    </source>
</evidence>
<evidence type="ECO:0000256" key="3">
    <source>
        <dbReference type="ARBA" id="ARBA00022691"/>
    </source>
</evidence>
<keyword evidence="3 5" id="KW-0949">S-adenosyl-L-methionine</keyword>
<feature type="binding site" evidence="5">
    <location>
        <begin position="200"/>
        <end position="206"/>
    </location>
    <ligand>
        <name>S-adenosyl-L-methionine</name>
        <dbReference type="ChEBI" id="CHEBI:59789"/>
    </ligand>
</feature>
<dbReference type="PRINTS" id="PR02008">
    <property type="entry name" value="RCMTFAMILY"/>
</dbReference>
<dbReference type="SUPFAM" id="SSF88697">
    <property type="entry name" value="PUA domain-like"/>
    <property type="match status" value="1"/>
</dbReference>
<dbReference type="CDD" id="cd07953">
    <property type="entry name" value="PUA"/>
    <property type="match status" value="1"/>
</dbReference>
<feature type="binding site" evidence="5">
    <location>
        <position position="271"/>
    </location>
    <ligand>
        <name>S-adenosyl-L-methionine</name>
        <dbReference type="ChEBI" id="CHEBI:59789"/>
    </ligand>
</feature>
<dbReference type="AlphaFoldDB" id="A0A7C4JJ28"/>
<dbReference type="GO" id="GO:0006400">
    <property type="term" value="P:tRNA modification"/>
    <property type="evidence" value="ECO:0007669"/>
    <property type="project" value="UniProtKB-UniRule"/>
</dbReference>